<accession>X0UWA0</accession>
<organism evidence="1">
    <name type="scientific">marine sediment metagenome</name>
    <dbReference type="NCBI Taxonomy" id="412755"/>
    <lineage>
        <taxon>unclassified sequences</taxon>
        <taxon>metagenomes</taxon>
        <taxon>ecological metagenomes</taxon>
    </lineage>
</organism>
<gene>
    <name evidence="1" type="ORF">S01H1_42036</name>
</gene>
<dbReference type="SUPFAM" id="SSF51182">
    <property type="entry name" value="RmlC-like cupins"/>
    <property type="match status" value="1"/>
</dbReference>
<comment type="caution">
    <text evidence="1">The sequence shown here is derived from an EMBL/GenBank/DDBJ whole genome shotgun (WGS) entry which is preliminary data.</text>
</comment>
<dbReference type="Gene3D" id="2.60.120.10">
    <property type="entry name" value="Jelly Rolls"/>
    <property type="match status" value="1"/>
</dbReference>
<name>X0UWA0_9ZZZZ</name>
<dbReference type="InterPro" id="IPR014710">
    <property type="entry name" value="RmlC-like_jellyroll"/>
</dbReference>
<protein>
    <submittedName>
        <fullName evidence="1">Uncharacterized protein</fullName>
    </submittedName>
</protein>
<dbReference type="InterPro" id="IPR011051">
    <property type="entry name" value="RmlC_Cupin_sf"/>
</dbReference>
<feature type="non-terminal residue" evidence="1">
    <location>
        <position position="1"/>
    </location>
</feature>
<evidence type="ECO:0000313" key="1">
    <source>
        <dbReference type="EMBL" id="GAG03447.1"/>
    </source>
</evidence>
<proteinExistence type="predicted"/>
<dbReference type="EMBL" id="BARS01026691">
    <property type="protein sequence ID" value="GAG03447.1"/>
    <property type="molecule type" value="Genomic_DNA"/>
</dbReference>
<dbReference type="AlphaFoldDB" id="X0UWA0"/>
<reference evidence="1" key="1">
    <citation type="journal article" date="2014" name="Front. Microbiol.">
        <title>High frequency of phylogenetically diverse reductive dehalogenase-homologous genes in deep subseafloor sedimentary metagenomes.</title>
        <authorList>
            <person name="Kawai M."/>
            <person name="Futagami T."/>
            <person name="Toyoda A."/>
            <person name="Takaki Y."/>
            <person name="Nishi S."/>
            <person name="Hori S."/>
            <person name="Arai W."/>
            <person name="Tsubouchi T."/>
            <person name="Morono Y."/>
            <person name="Uchiyama I."/>
            <person name="Ito T."/>
            <person name="Fujiyama A."/>
            <person name="Inagaki F."/>
            <person name="Takami H."/>
        </authorList>
    </citation>
    <scope>NUCLEOTIDE SEQUENCE</scope>
    <source>
        <strain evidence="1">Expedition CK06-06</strain>
    </source>
</reference>
<sequence>GGETKILRVGEGVVIPPNVEHEASPLEPGTKMIDVFYPIREDYL</sequence>